<dbReference type="GO" id="GO:0005739">
    <property type="term" value="C:mitochondrion"/>
    <property type="evidence" value="ECO:0007669"/>
    <property type="project" value="UniProtKB-SubCell"/>
</dbReference>
<evidence type="ECO:0000256" key="1">
    <source>
        <dbReference type="ARBA" id="ARBA00004173"/>
    </source>
</evidence>
<keyword evidence="4" id="KW-0687">Ribonucleoprotein</keyword>
<dbReference type="EMBL" id="JAOPGA020000657">
    <property type="protein sequence ID" value="KAL0480471.1"/>
    <property type="molecule type" value="Genomic_DNA"/>
</dbReference>
<dbReference type="Pfam" id="PF10937">
    <property type="entry name" value="Kgd4-YMR31"/>
    <property type="match status" value="1"/>
</dbReference>
<accession>A0AAW2YUJ4</accession>
<comment type="similarity">
    <text evidence="3">Belongs to the alpha-ketoglutarate dehydrogenase component 4 family.</text>
</comment>
<comment type="caution">
    <text evidence="4">The sequence shown here is derived from an EMBL/GenBank/DDBJ whole genome shotgun (WGS) entry which is preliminary data.</text>
</comment>
<evidence type="ECO:0000313" key="5">
    <source>
        <dbReference type="Proteomes" id="UP001431209"/>
    </source>
</evidence>
<dbReference type="GO" id="GO:0006103">
    <property type="term" value="P:2-oxoglutarate metabolic process"/>
    <property type="evidence" value="ECO:0007669"/>
    <property type="project" value="InterPro"/>
</dbReference>
<keyword evidence="4" id="KW-0689">Ribosomal protein</keyword>
<dbReference type="GO" id="GO:0005840">
    <property type="term" value="C:ribosome"/>
    <property type="evidence" value="ECO:0007669"/>
    <property type="project" value="UniProtKB-KW"/>
</dbReference>
<keyword evidence="2" id="KW-0496">Mitochondrion</keyword>
<evidence type="ECO:0000256" key="2">
    <source>
        <dbReference type="ARBA" id="ARBA00023128"/>
    </source>
</evidence>
<proteinExistence type="inferred from homology"/>
<evidence type="ECO:0000313" key="4">
    <source>
        <dbReference type="EMBL" id="KAL0480471.1"/>
    </source>
</evidence>
<organism evidence="4 5">
    <name type="scientific">Acrasis kona</name>
    <dbReference type="NCBI Taxonomy" id="1008807"/>
    <lineage>
        <taxon>Eukaryota</taxon>
        <taxon>Discoba</taxon>
        <taxon>Heterolobosea</taxon>
        <taxon>Tetramitia</taxon>
        <taxon>Eutetramitia</taxon>
        <taxon>Acrasidae</taxon>
        <taxon>Acrasis</taxon>
    </lineage>
</organism>
<dbReference type="InterPro" id="IPR020373">
    <property type="entry name" value="Kgd4/YMR-31"/>
</dbReference>
<reference evidence="4 5" key="1">
    <citation type="submission" date="2024-03" db="EMBL/GenBank/DDBJ databases">
        <title>The Acrasis kona genome and developmental transcriptomes reveal deep origins of eukaryotic multicellular pathways.</title>
        <authorList>
            <person name="Sheikh S."/>
            <person name="Fu C.-J."/>
            <person name="Brown M.W."/>
            <person name="Baldauf S.L."/>
        </authorList>
    </citation>
    <scope>NUCLEOTIDE SEQUENCE [LARGE SCALE GENOMIC DNA]</scope>
    <source>
        <strain evidence="4 5">ATCC MYA-3509</strain>
    </source>
</reference>
<dbReference type="Proteomes" id="UP001431209">
    <property type="component" value="Unassembled WGS sequence"/>
</dbReference>
<gene>
    <name evidence="4" type="ORF">AKO1_011079</name>
</gene>
<comment type="subcellular location">
    <subcellularLocation>
        <location evidence="1">Mitochondrion</location>
    </subcellularLocation>
</comment>
<keyword evidence="5" id="KW-1185">Reference proteome</keyword>
<protein>
    <submittedName>
        <fullName evidence="4">Ribosomal protein mS36</fullName>
    </submittedName>
</protein>
<name>A0AAW2YUJ4_9EUKA</name>
<dbReference type="AlphaFoldDB" id="A0AAW2YUJ4"/>
<evidence type="ECO:0000256" key="3">
    <source>
        <dbReference type="ARBA" id="ARBA00043970"/>
    </source>
</evidence>
<sequence length="94" mass="10256">MTRVPLIQFRYGKRAVQALKHATSSSAPSKIYVEPVDAGPLKKGVSYSFHKSFITVPAQYNRAPIKEDEMEIIQSGGVPFVKPQPAKGGAKAKK</sequence>